<proteinExistence type="predicted"/>
<keyword evidence="3" id="KW-1185">Reference proteome</keyword>
<dbReference type="Gene3D" id="3.30.1460.10">
    <property type="match status" value="1"/>
</dbReference>
<feature type="domain" description="TY-Chap central" evidence="1">
    <location>
        <begin position="28"/>
        <end position="145"/>
    </location>
</feature>
<dbReference type="AlphaFoldDB" id="U5QKZ1"/>
<dbReference type="OrthoDB" id="459459at2"/>
<dbReference type="STRING" id="1183438.GKIL_3350"/>
<reference evidence="2 3" key="1">
    <citation type="journal article" date="2013" name="PLoS ONE">
        <title>Cultivation and Complete Genome Sequencing of Gloeobacter kilaueensis sp. nov., from a Lava Cave in Kilauea Caldera, Hawai'i.</title>
        <authorList>
            <person name="Saw J.H."/>
            <person name="Schatz M."/>
            <person name="Brown M.V."/>
            <person name="Kunkel D.D."/>
            <person name="Foster J.S."/>
            <person name="Shick H."/>
            <person name="Christensen S."/>
            <person name="Hou S."/>
            <person name="Wan X."/>
            <person name="Donachie S.P."/>
        </authorList>
    </citation>
    <scope>NUCLEOTIDE SEQUENCE [LARGE SCALE GENOMIC DNA]</scope>
    <source>
        <strain evidence="3">JS</strain>
    </source>
</reference>
<name>U5QKZ1_GLOK1</name>
<dbReference type="InterPro" id="IPR054343">
    <property type="entry name" value="TY-Chap_M"/>
</dbReference>
<dbReference type="KEGG" id="glj:GKIL_3350"/>
<organism evidence="2 3">
    <name type="scientific">Gloeobacter kilaueensis (strain ATCC BAA-2537 / CCAP 1431/1 / ULC 316 / JS1)</name>
    <dbReference type="NCBI Taxonomy" id="1183438"/>
    <lineage>
        <taxon>Bacteria</taxon>
        <taxon>Bacillati</taxon>
        <taxon>Cyanobacteriota</taxon>
        <taxon>Cyanophyceae</taxon>
        <taxon>Gloeobacterales</taxon>
        <taxon>Gloeobacteraceae</taxon>
        <taxon>Gloeobacter</taxon>
    </lineage>
</organism>
<evidence type="ECO:0000259" key="1">
    <source>
        <dbReference type="Pfam" id="PF22551"/>
    </source>
</evidence>
<accession>U5QKZ1</accession>
<sequence>MMEFETEQQKQVFERILPWVYAVFDKASVSVHEDKPLVRITFGSAFVVVNVYPWRDDAVVNVRSYVVTNTEITPDLMFFLLRENDDMRFGAFGIDEENDIFFEYAIVGSTCDQPELKAAVGAVAFTADEYDDQIVERWGGERAIDR</sequence>
<dbReference type="eggNOG" id="ENOG502ZC3A">
    <property type="taxonomic scope" value="Bacteria"/>
</dbReference>
<dbReference type="Pfam" id="PF22551">
    <property type="entry name" value="TY-Chap1"/>
    <property type="match status" value="1"/>
</dbReference>
<dbReference type="SUPFAM" id="SSF69635">
    <property type="entry name" value="Type III secretory system chaperone-like"/>
    <property type="match status" value="1"/>
</dbReference>
<evidence type="ECO:0000313" key="3">
    <source>
        <dbReference type="Proteomes" id="UP000017396"/>
    </source>
</evidence>
<gene>
    <name evidence="2" type="ORF">GKIL_3350</name>
</gene>
<protein>
    <recommendedName>
        <fullName evidence="1">TY-Chap central domain-containing protein</fullName>
    </recommendedName>
</protein>
<evidence type="ECO:0000313" key="2">
    <source>
        <dbReference type="EMBL" id="AGY59596.1"/>
    </source>
</evidence>
<dbReference type="HOGENOM" id="CLU_139717_0_0_3"/>
<dbReference type="Proteomes" id="UP000017396">
    <property type="component" value="Chromosome"/>
</dbReference>
<dbReference type="EMBL" id="CP003587">
    <property type="protein sequence ID" value="AGY59596.1"/>
    <property type="molecule type" value="Genomic_DNA"/>
</dbReference>
<dbReference type="PATRIC" id="fig|1183438.3.peg.3293"/>